<reference evidence="2 3" key="1">
    <citation type="submission" date="2015-10" db="EMBL/GenBank/DDBJ databases">
        <title>Genome analyses suggest a sexual origin of heterokaryosis in a supposedly ancient asexual fungus.</title>
        <authorList>
            <person name="Ropars J."/>
            <person name="Sedzielewska K."/>
            <person name="Noel J."/>
            <person name="Charron P."/>
            <person name="Farinelli L."/>
            <person name="Marton T."/>
            <person name="Kruger M."/>
            <person name="Pelin A."/>
            <person name="Brachmann A."/>
            <person name="Corradi N."/>
        </authorList>
    </citation>
    <scope>NUCLEOTIDE SEQUENCE [LARGE SCALE GENOMIC DNA]</scope>
    <source>
        <strain evidence="2 3">A4</strain>
    </source>
</reference>
<dbReference type="AlphaFoldDB" id="A0A2I1HE63"/>
<sequence length="254" mass="29717">GNKDIDELIQHSQLNAVYYKTCLEWIPYEKFQNATYITRGGFGKIYSAEWPKGHIYYWDIENQEWNRVTNYKVTLKSLDNSFEISTDFLNEIYILYIVCCHGITQDPNTKDYMVVLQYCENGNLRNFYLNNSGDIIKLYKLSKIANGLIVSNIKKWDEEVEKFNSEIRSQMWEYDAKIREKKLKNRSNENKFESIKTHPQAIYTSRLLSFKNLLEPVNSSDLSSFQVNSDGVPSVSANIISECFDCKILVNQVK</sequence>
<dbReference type="InterPro" id="IPR001245">
    <property type="entry name" value="Ser-Thr/Tyr_kinase_cat_dom"/>
</dbReference>
<dbReference type="VEuPathDB" id="FungiDB:FUN_020314"/>
<gene>
    <name evidence="2" type="ORF">RhiirA4_477983</name>
</gene>
<evidence type="ECO:0000313" key="3">
    <source>
        <dbReference type="Proteomes" id="UP000234323"/>
    </source>
</evidence>
<dbReference type="VEuPathDB" id="FungiDB:RhiirA1_536795"/>
<dbReference type="GO" id="GO:0004672">
    <property type="term" value="F:protein kinase activity"/>
    <property type="evidence" value="ECO:0007669"/>
    <property type="project" value="InterPro"/>
</dbReference>
<keyword evidence="3" id="KW-1185">Reference proteome</keyword>
<evidence type="ECO:0000259" key="1">
    <source>
        <dbReference type="Pfam" id="PF07714"/>
    </source>
</evidence>
<feature type="domain" description="Serine-threonine/tyrosine-protein kinase catalytic" evidence="1">
    <location>
        <begin position="36"/>
        <end position="143"/>
    </location>
</feature>
<dbReference type="SUPFAM" id="SSF56112">
    <property type="entry name" value="Protein kinase-like (PK-like)"/>
    <property type="match status" value="1"/>
</dbReference>
<dbReference type="Gene3D" id="1.10.510.10">
    <property type="entry name" value="Transferase(Phosphotransferase) domain 1"/>
    <property type="match status" value="1"/>
</dbReference>
<dbReference type="InterPro" id="IPR011009">
    <property type="entry name" value="Kinase-like_dom_sf"/>
</dbReference>
<protein>
    <recommendedName>
        <fullName evidence="1">Serine-threonine/tyrosine-protein kinase catalytic domain-containing protein</fullName>
    </recommendedName>
</protein>
<dbReference type="Proteomes" id="UP000234323">
    <property type="component" value="Unassembled WGS sequence"/>
</dbReference>
<dbReference type="EMBL" id="LLXI01002442">
    <property type="protein sequence ID" value="PKY57135.1"/>
    <property type="molecule type" value="Genomic_DNA"/>
</dbReference>
<feature type="non-terminal residue" evidence="2">
    <location>
        <position position="1"/>
    </location>
</feature>
<organism evidence="2 3">
    <name type="scientific">Rhizophagus irregularis</name>
    <dbReference type="NCBI Taxonomy" id="588596"/>
    <lineage>
        <taxon>Eukaryota</taxon>
        <taxon>Fungi</taxon>
        <taxon>Fungi incertae sedis</taxon>
        <taxon>Mucoromycota</taxon>
        <taxon>Glomeromycotina</taxon>
        <taxon>Glomeromycetes</taxon>
        <taxon>Glomerales</taxon>
        <taxon>Glomeraceae</taxon>
        <taxon>Rhizophagus</taxon>
    </lineage>
</organism>
<accession>A0A2I1HE63</accession>
<name>A0A2I1HE63_9GLOM</name>
<proteinExistence type="predicted"/>
<dbReference type="Pfam" id="PF07714">
    <property type="entry name" value="PK_Tyr_Ser-Thr"/>
    <property type="match status" value="1"/>
</dbReference>
<evidence type="ECO:0000313" key="2">
    <source>
        <dbReference type="EMBL" id="PKY57135.1"/>
    </source>
</evidence>
<comment type="caution">
    <text evidence="2">The sequence shown here is derived from an EMBL/GenBank/DDBJ whole genome shotgun (WGS) entry which is preliminary data.</text>
</comment>